<reference evidence="1" key="1">
    <citation type="journal article" date="2014" name="Int. J. Syst. Evol. Microbiol.">
        <title>Complete genome sequence of Corynebacterium casei LMG S-19264T (=DSM 44701T), isolated from a smear-ripened cheese.</title>
        <authorList>
            <consortium name="US DOE Joint Genome Institute (JGI-PGF)"/>
            <person name="Walter F."/>
            <person name="Albersmeier A."/>
            <person name="Kalinowski J."/>
            <person name="Ruckert C."/>
        </authorList>
    </citation>
    <scope>NUCLEOTIDE SEQUENCE</scope>
    <source>
        <strain evidence="1">NBRC 110071</strain>
    </source>
</reference>
<dbReference type="EMBL" id="BSNM01000002">
    <property type="protein sequence ID" value="GLQ29608.1"/>
    <property type="molecule type" value="Genomic_DNA"/>
</dbReference>
<keyword evidence="2" id="KW-1185">Reference proteome</keyword>
<accession>A0AA37W5P3</accession>
<proteinExistence type="predicted"/>
<evidence type="ECO:0008006" key="3">
    <source>
        <dbReference type="Google" id="ProtNLM"/>
    </source>
</evidence>
<protein>
    <recommendedName>
        <fullName evidence="3">Addiction module antitoxin RelB</fullName>
    </recommendedName>
</protein>
<name>A0AA37W5P3_9GAMM</name>
<dbReference type="Pfam" id="PF09720">
    <property type="entry name" value="Unstab_antitox"/>
    <property type="match status" value="1"/>
</dbReference>
<dbReference type="AlphaFoldDB" id="A0AA37W5P3"/>
<dbReference type="RefSeq" id="WP_284377454.1">
    <property type="nucleotide sequence ID" value="NZ_BSNM01000002.1"/>
</dbReference>
<reference evidence="1" key="2">
    <citation type="submission" date="2023-01" db="EMBL/GenBank/DDBJ databases">
        <title>Draft genome sequence of Litoribrevibacter albus strain NBRC 110071.</title>
        <authorList>
            <person name="Sun Q."/>
            <person name="Mori K."/>
        </authorList>
    </citation>
    <scope>NUCLEOTIDE SEQUENCE</scope>
    <source>
        <strain evidence="1">NBRC 110071</strain>
    </source>
</reference>
<dbReference type="InterPro" id="IPR013406">
    <property type="entry name" value="CHP02574_addiction_mod"/>
</dbReference>
<sequence length="79" mass="8987">MATEALDELHSQALTLSESDRAQLAHDLLKSLDIPADKDVSGEWDVEIERRIEQIDSDSASFLDRDTFRRQMEAKIKGK</sequence>
<comment type="caution">
    <text evidence="1">The sequence shown here is derived from an EMBL/GenBank/DDBJ whole genome shotgun (WGS) entry which is preliminary data.</text>
</comment>
<evidence type="ECO:0000313" key="2">
    <source>
        <dbReference type="Proteomes" id="UP001161389"/>
    </source>
</evidence>
<evidence type="ECO:0000313" key="1">
    <source>
        <dbReference type="EMBL" id="GLQ29608.1"/>
    </source>
</evidence>
<dbReference type="Proteomes" id="UP001161389">
    <property type="component" value="Unassembled WGS sequence"/>
</dbReference>
<organism evidence="1 2">
    <name type="scientific">Litoribrevibacter albus</name>
    <dbReference type="NCBI Taxonomy" id="1473156"/>
    <lineage>
        <taxon>Bacteria</taxon>
        <taxon>Pseudomonadati</taxon>
        <taxon>Pseudomonadota</taxon>
        <taxon>Gammaproteobacteria</taxon>
        <taxon>Oceanospirillales</taxon>
        <taxon>Oceanospirillaceae</taxon>
        <taxon>Litoribrevibacter</taxon>
    </lineage>
</organism>
<gene>
    <name evidence="1" type="ORF">GCM10007876_00860</name>
</gene>